<evidence type="ECO:0000313" key="4">
    <source>
        <dbReference type="Proteomes" id="UP001523234"/>
    </source>
</evidence>
<evidence type="ECO:0000313" key="3">
    <source>
        <dbReference type="EMBL" id="MCO0831698.1"/>
    </source>
</evidence>
<keyword evidence="2" id="KW-0732">Signal</keyword>
<feature type="compositionally biased region" description="Low complexity" evidence="1">
    <location>
        <begin position="35"/>
        <end position="59"/>
    </location>
</feature>
<keyword evidence="4" id="KW-1185">Reference proteome</keyword>
<evidence type="ECO:0008006" key="5">
    <source>
        <dbReference type="Google" id="ProtNLM"/>
    </source>
</evidence>
<reference evidence="3 4" key="1">
    <citation type="submission" date="2022-06" db="EMBL/GenBank/DDBJ databases">
        <title>Fructobacillus taiwanensis sp. nov., isolated from the honeybee.</title>
        <authorList>
            <person name="Chen Y.-S."/>
            <person name="Wang L.-T."/>
            <person name="Lee Y.-S."/>
            <person name="Chang Y.-C."/>
            <person name="Wu H.-C."/>
            <person name="Liao C.-Y."/>
            <person name="Chen W.-H."/>
            <person name="Deng J.-N."/>
            <person name="Wang Y.-H."/>
        </authorList>
    </citation>
    <scope>NUCLEOTIDE SEQUENCE [LARGE SCALE GENOMIC DNA]</scope>
    <source>
        <strain evidence="3 4">W13</strain>
    </source>
</reference>
<name>A0ABT0ZP20_9LACO</name>
<protein>
    <recommendedName>
        <fullName evidence="5">DUF4148 domain-containing protein</fullName>
    </recommendedName>
</protein>
<evidence type="ECO:0000256" key="2">
    <source>
        <dbReference type="SAM" id="SignalP"/>
    </source>
</evidence>
<gene>
    <name evidence="3" type="ORF">NFX39_01135</name>
</gene>
<sequence>MKKVVITLVALLAVAGIGYAAFAAGVNHNAKQEQSKQSTSATKESQSKKASTSSSTTKAGPAFGGQGTVRPEVTQSTIDDAETQLKNAGFPVDQWAPSDIEKIVSDANQQGVSVVDFAQQNFHK</sequence>
<comment type="caution">
    <text evidence="3">The sequence shown here is derived from an EMBL/GenBank/DDBJ whole genome shotgun (WGS) entry which is preliminary data.</text>
</comment>
<evidence type="ECO:0000256" key="1">
    <source>
        <dbReference type="SAM" id="MobiDB-lite"/>
    </source>
</evidence>
<dbReference type="Proteomes" id="UP001523234">
    <property type="component" value="Unassembled WGS sequence"/>
</dbReference>
<proteinExistence type="predicted"/>
<dbReference type="RefSeq" id="WP_252442195.1">
    <property type="nucleotide sequence ID" value="NZ_JAMWYK010000001.1"/>
</dbReference>
<accession>A0ABT0ZP20</accession>
<organism evidence="3 4">
    <name type="scientific">Fructobacillus apis</name>
    <dbReference type="NCBI Taxonomy" id="2935017"/>
    <lineage>
        <taxon>Bacteria</taxon>
        <taxon>Bacillati</taxon>
        <taxon>Bacillota</taxon>
        <taxon>Bacilli</taxon>
        <taxon>Lactobacillales</taxon>
        <taxon>Lactobacillaceae</taxon>
        <taxon>Fructobacillus</taxon>
    </lineage>
</organism>
<feature type="region of interest" description="Disordered" evidence="1">
    <location>
        <begin position="28"/>
        <end position="91"/>
    </location>
</feature>
<feature type="signal peptide" evidence="2">
    <location>
        <begin position="1"/>
        <end position="23"/>
    </location>
</feature>
<feature type="chain" id="PRO_5045720388" description="DUF4148 domain-containing protein" evidence="2">
    <location>
        <begin position="24"/>
        <end position="124"/>
    </location>
</feature>
<dbReference type="EMBL" id="JAMWYK010000001">
    <property type="protein sequence ID" value="MCO0831698.1"/>
    <property type="molecule type" value="Genomic_DNA"/>
</dbReference>